<comment type="caution">
    <text evidence="3">The sequence shown here is derived from an EMBL/GenBank/DDBJ whole genome shotgun (WGS) entry which is preliminary data.</text>
</comment>
<dbReference type="SMART" id="SM01264">
    <property type="entry name" value="M16C_associated"/>
    <property type="match status" value="1"/>
</dbReference>
<organism evidence="3 4">
    <name type="scientific">Velocimicrobium porci</name>
    <dbReference type="NCBI Taxonomy" id="2606634"/>
    <lineage>
        <taxon>Bacteria</taxon>
        <taxon>Bacillati</taxon>
        <taxon>Bacillota</taxon>
        <taxon>Clostridia</taxon>
        <taxon>Lachnospirales</taxon>
        <taxon>Lachnospiraceae</taxon>
        <taxon>Velocimicrobium</taxon>
    </lineage>
</organism>
<reference evidence="3 4" key="1">
    <citation type="submission" date="2019-08" db="EMBL/GenBank/DDBJ databases">
        <title>In-depth cultivation of the pig gut microbiome towards novel bacterial diversity and tailored functional studies.</title>
        <authorList>
            <person name="Wylensek D."/>
            <person name="Hitch T.C.A."/>
            <person name="Clavel T."/>
        </authorList>
    </citation>
    <scope>NUCLEOTIDE SEQUENCE [LARGE SCALE GENOMIC DNA]</scope>
    <source>
        <strain evidence="3 4">WCA-693-APC-MOT-I</strain>
    </source>
</reference>
<dbReference type="Gene3D" id="3.30.830.10">
    <property type="entry name" value="Metalloenzyme, LuxS/M16 peptidase-like"/>
    <property type="match status" value="4"/>
</dbReference>
<feature type="coiled-coil region" evidence="1">
    <location>
        <begin position="646"/>
        <end position="674"/>
    </location>
</feature>
<sequence length="974" mass="111495">MSDQIKDLENYELIKEEQLEELQSLGLILRHKKSGARVIVLSNEDENKVFSIGFRTTPADSTGVPHIIEHTVLCGSKEFPAKDPFIELTKGSLNTFLNAMTYPDKTIYPLASCNQKDFNNLMHVYLDAVFYPNIYQKEEIFKQEGWHYELDSEDGELQYNGVVYNEMKGAFSSPEQQLYRLIQQSLLPDTTYACESGGDPDVIPELTYEQFLDFHRKYYHASNSYIYLYGDMDVEERLNFLDEHYLSKFENVTVDSEITRQEPFEHTREVVEEYSIAEGEDEKGKTYLSYNMVIGTSLDKELYLAFQVLDYVLLSAPGAPLKQALLDKGIGKDVFSSYDNGIYQPIFSIITKNADLEQKEEFVKVIKNALEEIVENGLDEKSLRAGINYYEFKYREADFGQFPKGLMYGIQILDSWLYDDTKPFIHICANKTFEFLKQLVGTGYYENLIKTYLIENTHSSLVIVKPKIGLTMQKEYELKQKLAEYKASLSKEEIAQLIEDTKKLHEYEETPSTKEELEKIPLLSIDDIGKGIHPLYNKEKEVNGVKVLHHNVYTNGIGYLKLSFDISDLGKAAPYLGLLSTVLGYVDTEHYSFLELANEINVHTGGIGAVINIYNQRGEKGVYSARFELKAKALFDKIPKMFELIHEILENTKLDDEKRLKEILEETKSRMEMKLNSRGHSTAVNRAMSYFSESDLFDDNSSGIGYYQTISDWTQNFEEKKDTIIKELSYWLSCIFRTDNLIVSFTADEKGYSFIEPELSKFIASLTGTKNAKVLEKEELVCKNEGFKTPGQVQYVARCGNYMENGAAYTGSLKVLKTILSYDYLWNMIRVKGGAYGCMCGFSYDGKGYFTSYRDPKLKETDEVYAGVYDFVKNFEIDDRDMTKYIIGTISGLDTPLTPAMKGSRSFGAYMCDVDEAFLQKERDEVLATTKEKIRATADVVKAIYDAGNICVIGSENQIEDNRELFKEVTNLLR</sequence>
<dbReference type="FunFam" id="3.30.830.10:FF:000034">
    <property type="entry name" value="presequence protease 1, chloroplastic/mitochondrial"/>
    <property type="match status" value="1"/>
</dbReference>
<dbReference type="Pfam" id="PF00675">
    <property type="entry name" value="Peptidase_M16"/>
    <property type="match status" value="1"/>
</dbReference>
<evidence type="ECO:0000256" key="1">
    <source>
        <dbReference type="SAM" id="Coils"/>
    </source>
</evidence>
<dbReference type="InterPro" id="IPR055130">
    <property type="entry name" value="PreP_C"/>
</dbReference>
<dbReference type="GO" id="GO:0046872">
    <property type="term" value="F:metal ion binding"/>
    <property type="evidence" value="ECO:0007669"/>
    <property type="project" value="InterPro"/>
</dbReference>
<dbReference type="GO" id="GO:0004222">
    <property type="term" value="F:metalloendopeptidase activity"/>
    <property type="evidence" value="ECO:0007669"/>
    <property type="project" value="TreeGrafter"/>
</dbReference>
<keyword evidence="4" id="KW-1185">Reference proteome</keyword>
<dbReference type="EMBL" id="VUMT01000001">
    <property type="protein sequence ID" value="MSS62538.1"/>
    <property type="molecule type" value="Genomic_DNA"/>
</dbReference>
<dbReference type="Pfam" id="PF05193">
    <property type="entry name" value="Peptidase_M16_C"/>
    <property type="match status" value="1"/>
</dbReference>
<dbReference type="InterPro" id="IPR013578">
    <property type="entry name" value="Peptidase_M16C_assoc"/>
</dbReference>
<name>A0A6L5XW09_9FIRM</name>
<dbReference type="Pfam" id="PF22516">
    <property type="entry name" value="PreP_C"/>
    <property type="match status" value="1"/>
</dbReference>
<dbReference type="GO" id="GO:0016485">
    <property type="term" value="P:protein processing"/>
    <property type="evidence" value="ECO:0007669"/>
    <property type="project" value="TreeGrafter"/>
</dbReference>
<evidence type="ECO:0000313" key="3">
    <source>
        <dbReference type="EMBL" id="MSS62538.1"/>
    </source>
</evidence>
<keyword evidence="1" id="KW-0175">Coiled coil</keyword>
<dbReference type="AlphaFoldDB" id="A0A6L5XW09"/>
<evidence type="ECO:0000259" key="2">
    <source>
        <dbReference type="SMART" id="SM01264"/>
    </source>
</evidence>
<proteinExistence type="predicted"/>
<accession>A0A6L5XW09</accession>
<dbReference type="SUPFAM" id="SSF63411">
    <property type="entry name" value="LuxS/MPP-like metallohydrolase"/>
    <property type="match status" value="4"/>
</dbReference>
<dbReference type="InterPro" id="IPR007863">
    <property type="entry name" value="Peptidase_M16_C"/>
</dbReference>
<dbReference type="InterPro" id="IPR011765">
    <property type="entry name" value="Pept_M16_N"/>
</dbReference>
<dbReference type="RefSeq" id="WP_154516107.1">
    <property type="nucleotide sequence ID" value="NZ_VUMT01000001.1"/>
</dbReference>
<gene>
    <name evidence="3" type="ORF">FYJ58_01340</name>
</gene>
<dbReference type="PANTHER" id="PTHR43016:SF13">
    <property type="entry name" value="PRESEQUENCE PROTEASE, MITOCHONDRIAL"/>
    <property type="match status" value="1"/>
</dbReference>
<feature type="domain" description="Peptidase M16C associated" evidence="2">
    <location>
        <begin position="464"/>
        <end position="713"/>
    </location>
</feature>
<protein>
    <submittedName>
        <fullName evidence="3">Insulinase family protein</fullName>
    </submittedName>
</protein>
<dbReference type="InterPro" id="IPR011249">
    <property type="entry name" value="Metalloenz_LuxS/M16"/>
</dbReference>
<dbReference type="Proteomes" id="UP000482209">
    <property type="component" value="Unassembled WGS sequence"/>
</dbReference>
<evidence type="ECO:0000313" key="4">
    <source>
        <dbReference type="Proteomes" id="UP000482209"/>
    </source>
</evidence>
<dbReference type="Pfam" id="PF08367">
    <property type="entry name" value="M16C_assoc"/>
    <property type="match status" value="1"/>
</dbReference>
<dbReference type="PANTHER" id="PTHR43016">
    <property type="entry name" value="PRESEQUENCE PROTEASE"/>
    <property type="match status" value="1"/>
</dbReference>